<dbReference type="GO" id="GO:0032259">
    <property type="term" value="P:methylation"/>
    <property type="evidence" value="ECO:0007669"/>
    <property type="project" value="UniProtKB-KW"/>
</dbReference>
<dbReference type="CDD" id="cd02440">
    <property type="entry name" value="AdoMet_MTases"/>
    <property type="match status" value="1"/>
</dbReference>
<dbReference type="RefSeq" id="WP_093608245.1">
    <property type="nucleotide sequence ID" value="NZ_FNFF01000002.1"/>
</dbReference>
<evidence type="ECO:0000313" key="2">
    <source>
        <dbReference type="EMBL" id="SDJ78094.1"/>
    </source>
</evidence>
<dbReference type="Proteomes" id="UP000199155">
    <property type="component" value="Unassembled WGS sequence"/>
</dbReference>
<dbReference type="GO" id="GO:0008168">
    <property type="term" value="F:methyltransferase activity"/>
    <property type="evidence" value="ECO:0007669"/>
    <property type="project" value="UniProtKB-KW"/>
</dbReference>
<organism evidence="2 3">
    <name type="scientific">Streptomyces indicus</name>
    <dbReference type="NCBI Taxonomy" id="417292"/>
    <lineage>
        <taxon>Bacteria</taxon>
        <taxon>Bacillati</taxon>
        <taxon>Actinomycetota</taxon>
        <taxon>Actinomycetes</taxon>
        <taxon>Kitasatosporales</taxon>
        <taxon>Streptomycetaceae</taxon>
        <taxon>Streptomyces</taxon>
    </lineage>
</organism>
<dbReference type="SUPFAM" id="SSF53335">
    <property type="entry name" value="S-adenosyl-L-methionine-dependent methyltransferases"/>
    <property type="match status" value="1"/>
</dbReference>
<sequence length="279" mass="30386">MSSYVTRPGPVGRVKWALMRGLLGSVGRLSKGVRIGYRHGFDSGVMLDYVYRNKAQGIAGVGWVIDRVFLGAVGWRAIRARRALLLATLDEEILRRAGSGRSVFLLDVAGGPGRYLQQLIGGHAAGRVRVECRDLAEDGLRLGERLARERGLGPEVIAYEVGDALDPKPPASGAPDVIVVSGLYELLLDEEVIRASVERLRGLLAPGGTLVFTTQTRHPQLDFIAHVLPNREGKLWEMRCRSVEEAEGWARAAGFDEVESAMEAVGLFAVTTARVTTMR</sequence>
<dbReference type="STRING" id="417292.SAMN05421806_102496"/>
<feature type="domain" description="Methyltransferase" evidence="1">
    <location>
        <begin position="13"/>
        <end position="274"/>
    </location>
</feature>
<dbReference type="InterPro" id="IPR022744">
    <property type="entry name" value="MeTrfase_dom_put"/>
</dbReference>
<keyword evidence="2" id="KW-0808">Transferase</keyword>
<evidence type="ECO:0000259" key="1">
    <source>
        <dbReference type="Pfam" id="PF12147"/>
    </source>
</evidence>
<proteinExistence type="predicted"/>
<dbReference type="EMBL" id="FNFF01000002">
    <property type="protein sequence ID" value="SDJ78094.1"/>
    <property type="molecule type" value="Genomic_DNA"/>
</dbReference>
<name>A0A1G8WID1_9ACTN</name>
<keyword evidence="2" id="KW-0489">Methyltransferase</keyword>
<dbReference type="Gene3D" id="3.40.50.150">
    <property type="entry name" value="Vaccinia Virus protein VP39"/>
    <property type="match status" value="1"/>
</dbReference>
<evidence type="ECO:0000313" key="3">
    <source>
        <dbReference type="Proteomes" id="UP000199155"/>
    </source>
</evidence>
<dbReference type="Pfam" id="PF12147">
    <property type="entry name" value="Methyltransf_20"/>
    <property type="match status" value="1"/>
</dbReference>
<gene>
    <name evidence="2" type="ORF">SAMN05421806_102496</name>
</gene>
<accession>A0A1G8WID1</accession>
<protein>
    <submittedName>
        <fullName evidence="2">Putative methyltransferase</fullName>
    </submittedName>
</protein>
<dbReference type="InterPro" id="IPR029063">
    <property type="entry name" value="SAM-dependent_MTases_sf"/>
</dbReference>
<reference evidence="2 3" key="1">
    <citation type="submission" date="2016-10" db="EMBL/GenBank/DDBJ databases">
        <authorList>
            <person name="de Groot N.N."/>
        </authorList>
    </citation>
    <scope>NUCLEOTIDE SEQUENCE [LARGE SCALE GENOMIC DNA]</scope>
    <source>
        <strain evidence="2 3">CGMCC 4.5727</strain>
    </source>
</reference>
<dbReference type="AlphaFoldDB" id="A0A1G8WID1"/>
<keyword evidence="3" id="KW-1185">Reference proteome</keyword>
<dbReference type="OrthoDB" id="9806902at2"/>